<dbReference type="AlphaFoldDB" id="A0A0P9CN49"/>
<gene>
    <name evidence="3" type="ORF">AOG54_08560</name>
    <name evidence="2" type="ORF">SE19_08760</name>
</gene>
<reference evidence="3 4" key="2">
    <citation type="submission" date="2015-09" db="EMBL/GenBank/DDBJ databases">
        <title>Heavy metals and arsenic resistance mechanisms in polyextremophilic archaea of the family Ferroplasmaceae.</title>
        <authorList>
            <person name="Bulaev A.G."/>
            <person name="Kanygina A.V."/>
        </authorList>
    </citation>
    <scope>NUCLEOTIDE SEQUENCE [LARGE SCALE GENOMIC DNA]</scope>
    <source>
        <strain evidence="3 4">VT</strain>
    </source>
</reference>
<dbReference type="Proteomes" id="UP000050320">
    <property type="component" value="Unassembled WGS sequence"/>
</dbReference>
<evidence type="ECO:0000256" key="1">
    <source>
        <dbReference type="SAM" id="Phobius"/>
    </source>
</evidence>
<comment type="caution">
    <text evidence="2">The sequence shown here is derived from an EMBL/GenBank/DDBJ whole genome shotgun (WGS) entry which is preliminary data.</text>
</comment>
<name>A0A0P9CN49_9ARCH</name>
<dbReference type="PATRIC" id="fig|507754.4.peg.1223"/>
<feature type="transmembrane region" description="Helical" evidence="1">
    <location>
        <begin position="6"/>
        <end position="23"/>
    </location>
</feature>
<dbReference type="RefSeq" id="WP_048100847.1">
    <property type="nucleotide sequence ID" value="NZ_JBBYJF010000010.1"/>
</dbReference>
<organism evidence="2 5">
    <name type="scientific">Acidiplasma aeolicum</name>
    <dbReference type="NCBI Taxonomy" id="507754"/>
    <lineage>
        <taxon>Archaea</taxon>
        <taxon>Methanobacteriati</taxon>
        <taxon>Thermoplasmatota</taxon>
        <taxon>Thermoplasmata</taxon>
        <taxon>Thermoplasmatales</taxon>
        <taxon>Ferroplasmaceae</taxon>
        <taxon>Acidiplasma</taxon>
    </lineage>
</organism>
<keyword evidence="1" id="KW-0472">Membrane</keyword>
<reference evidence="2 5" key="1">
    <citation type="submission" date="2015-09" db="EMBL/GenBank/DDBJ databases">
        <title>Draft genome sequence of Acidiplasma aeolicum DSM 18409.</title>
        <authorList>
            <person name="Hemp J."/>
        </authorList>
    </citation>
    <scope>NUCLEOTIDE SEQUENCE [LARGE SCALE GENOMIC DNA]</scope>
    <source>
        <strain evidence="2 5">V</strain>
    </source>
</reference>
<evidence type="ECO:0000313" key="3">
    <source>
        <dbReference type="EMBL" id="KQB35772.1"/>
    </source>
</evidence>
<accession>A0A0P9CN49</accession>
<dbReference type="EMBL" id="LJCQ01000420">
    <property type="protein sequence ID" value="KPV44334.1"/>
    <property type="molecule type" value="Genomic_DNA"/>
</dbReference>
<evidence type="ECO:0008006" key="6">
    <source>
        <dbReference type="Google" id="ProtNLM"/>
    </source>
</evidence>
<dbReference type="Proteomes" id="UP000050515">
    <property type="component" value="Unassembled WGS sequence"/>
</dbReference>
<keyword evidence="4" id="KW-1185">Reference proteome</keyword>
<keyword evidence="1" id="KW-0812">Transmembrane</keyword>
<feature type="transmembrane region" description="Helical" evidence="1">
    <location>
        <begin position="30"/>
        <end position="48"/>
    </location>
</feature>
<dbReference type="GeneID" id="84221723"/>
<evidence type="ECO:0000313" key="5">
    <source>
        <dbReference type="Proteomes" id="UP000050515"/>
    </source>
</evidence>
<sequence length="115" mass="12450">MDAFIFAMIGIFVILIGIAGYAGGFKSAGFAMAFLGLAGFLVTAMAYYSGYVSYSSALKQATSASQISMYQHNLSLNNFNGMLGLLFFGVMIVFGIAMYYLGWKEDKKIKNIGDN</sequence>
<keyword evidence="1" id="KW-1133">Transmembrane helix</keyword>
<evidence type="ECO:0000313" key="4">
    <source>
        <dbReference type="Proteomes" id="UP000050320"/>
    </source>
</evidence>
<evidence type="ECO:0000313" key="2">
    <source>
        <dbReference type="EMBL" id="KPV44334.1"/>
    </source>
</evidence>
<proteinExistence type="predicted"/>
<dbReference type="EMBL" id="LKBG01000084">
    <property type="protein sequence ID" value="KQB35772.1"/>
    <property type="molecule type" value="Genomic_DNA"/>
</dbReference>
<feature type="transmembrane region" description="Helical" evidence="1">
    <location>
        <begin position="79"/>
        <end position="101"/>
    </location>
</feature>
<protein>
    <recommendedName>
        <fullName evidence="6">Permease</fullName>
    </recommendedName>
</protein>